<evidence type="ECO:0000313" key="4">
    <source>
        <dbReference type="EMBL" id="CAL4124025.1"/>
    </source>
</evidence>
<proteinExistence type="inferred from homology"/>
<gene>
    <name evidence="4" type="ORF">MNOR_LOCUS24179</name>
</gene>
<dbReference type="SMART" id="SM00239">
    <property type="entry name" value="C2"/>
    <property type="match status" value="1"/>
</dbReference>
<dbReference type="PANTHER" id="PTHR45999:SF4">
    <property type="entry name" value="UNC-13-4A, ISOFORM B"/>
    <property type="match status" value="1"/>
</dbReference>
<dbReference type="GO" id="GO:0006887">
    <property type="term" value="P:exocytosis"/>
    <property type="evidence" value="ECO:0007669"/>
    <property type="project" value="UniProtKB-KW"/>
</dbReference>
<evidence type="ECO:0000259" key="3">
    <source>
        <dbReference type="PROSITE" id="PS50004"/>
    </source>
</evidence>
<evidence type="ECO:0000256" key="1">
    <source>
        <dbReference type="ARBA" id="ARBA00005823"/>
    </source>
</evidence>
<sequence length="163" mass="18667">NLKLSTELLIAKYYRERADDQDTIDNPETVAKLHIRGFFKAKENLVIEVVMASDIEEEGVCGPDTHVQLYLVPRPWFPEQNSQATKVEKASNNMVFNEQFEFDVTELDEEKKSGHILFTVKQRRNVFTGDVVMGEAVLPIEDLLNVREHSTSPSIVLHITRPK</sequence>
<dbReference type="InterPro" id="IPR052095">
    <property type="entry name" value="UNC-13_domain"/>
</dbReference>
<name>A0AAV2RHF2_MEGNR</name>
<evidence type="ECO:0000313" key="5">
    <source>
        <dbReference type="Proteomes" id="UP001497623"/>
    </source>
</evidence>
<dbReference type="SUPFAM" id="SSF49562">
    <property type="entry name" value="C2 domain (Calcium/lipid-binding domain, CaLB)"/>
    <property type="match status" value="1"/>
</dbReference>
<feature type="non-terminal residue" evidence="4">
    <location>
        <position position="163"/>
    </location>
</feature>
<comment type="caution">
    <text evidence="4">The sequence shown here is derived from an EMBL/GenBank/DDBJ whole genome shotgun (WGS) entry which is preliminary data.</text>
</comment>
<dbReference type="InterPro" id="IPR000008">
    <property type="entry name" value="C2_dom"/>
</dbReference>
<protein>
    <recommendedName>
        <fullName evidence="3">C2 domain-containing protein</fullName>
    </recommendedName>
</protein>
<feature type="domain" description="C2" evidence="3">
    <location>
        <begin position="25"/>
        <end position="153"/>
    </location>
</feature>
<dbReference type="GO" id="GO:0099503">
    <property type="term" value="C:secretory vesicle"/>
    <property type="evidence" value="ECO:0007669"/>
    <property type="project" value="TreeGrafter"/>
</dbReference>
<dbReference type="InterPro" id="IPR035892">
    <property type="entry name" value="C2_domain_sf"/>
</dbReference>
<keyword evidence="2" id="KW-0268">Exocytosis</keyword>
<dbReference type="Proteomes" id="UP001497623">
    <property type="component" value="Unassembled WGS sequence"/>
</dbReference>
<accession>A0AAV2RHF2</accession>
<feature type="non-terminal residue" evidence="4">
    <location>
        <position position="1"/>
    </location>
</feature>
<dbReference type="AlphaFoldDB" id="A0AAV2RHF2"/>
<keyword evidence="5" id="KW-1185">Reference proteome</keyword>
<comment type="similarity">
    <text evidence="1">Belongs to the unc-13 family.</text>
</comment>
<dbReference type="Pfam" id="PF00168">
    <property type="entry name" value="C2"/>
    <property type="match status" value="1"/>
</dbReference>
<dbReference type="Gene3D" id="2.60.40.150">
    <property type="entry name" value="C2 domain"/>
    <property type="match status" value="1"/>
</dbReference>
<evidence type="ECO:0000256" key="2">
    <source>
        <dbReference type="ARBA" id="ARBA00022483"/>
    </source>
</evidence>
<organism evidence="4 5">
    <name type="scientific">Meganyctiphanes norvegica</name>
    <name type="common">Northern krill</name>
    <name type="synonym">Thysanopoda norvegica</name>
    <dbReference type="NCBI Taxonomy" id="48144"/>
    <lineage>
        <taxon>Eukaryota</taxon>
        <taxon>Metazoa</taxon>
        <taxon>Ecdysozoa</taxon>
        <taxon>Arthropoda</taxon>
        <taxon>Crustacea</taxon>
        <taxon>Multicrustacea</taxon>
        <taxon>Malacostraca</taxon>
        <taxon>Eumalacostraca</taxon>
        <taxon>Eucarida</taxon>
        <taxon>Euphausiacea</taxon>
        <taxon>Euphausiidae</taxon>
        <taxon>Meganyctiphanes</taxon>
    </lineage>
</organism>
<dbReference type="PROSITE" id="PS50004">
    <property type="entry name" value="C2"/>
    <property type="match status" value="1"/>
</dbReference>
<reference evidence="4 5" key="1">
    <citation type="submission" date="2024-05" db="EMBL/GenBank/DDBJ databases">
        <authorList>
            <person name="Wallberg A."/>
        </authorList>
    </citation>
    <scope>NUCLEOTIDE SEQUENCE [LARGE SCALE GENOMIC DNA]</scope>
</reference>
<dbReference type="EMBL" id="CAXKWB010021969">
    <property type="protein sequence ID" value="CAL4124025.1"/>
    <property type="molecule type" value="Genomic_DNA"/>
</dbReference>
<dbReference type="PANTHER" id="PTHR45999">
    <property type="entry name" value="UNC-13-4A, ISOFORM B"/>
    <property type="match status" value="1"/>
</dbReference>